<dbReference type="Pfam" id="PF06966">
    <property type="entry name" value="DUF1295"/>
    <property type="match status" value="1"/>
</dbReference>
<dbReference type="PROSITE" id="PS50244">
    <property type="entry name" value="S5A_REDUCTASE"/>
    <property type="match status" value="1"/>
</dbReference>
<accession>A0A1Y1VKV6</accession>
<organism evidence="2 3">
    <name type="scientific">Piromyces finnis</name>
    <dbReference type="NCBI Taxonomy" id="1754191"/>
    <lineage>
        <taxon>Eukaryota</taxon>
        <taxon>Fungi</taxon>
        <taxon>Fungi incertae sedis</taxon>
        <taxon>Chytridiomycota</taxon>
        <taxon>Chytridiomycota incertae sedis</taxon>
        <taxon>Neocallimastigomycetes</taxon>
        <taxon>Neocallimastigales</taxon>
        <taxon>Neocallimastigaceae</taxon>
        <taxon>Piromyces</taxon>
    </lineage>
</organism>
<feature type="transmembrane region" description="Helical" evidence="1">
    <location>
        <begin position="7"/>
        <end position="29"/>
    </location>
</feature>
<feature type="transmembrane region" description="Helical" evidence="1">
    <location>
        <begin position="64"/>
        <end position="82"/>
    </location>
</feature>
<dbReference type="PANTHER" id="PTHR32251:SF23">
    <property type="entry name" value="3-OXO-5-ALPHA-STEROID 4-DEHYDROGENASE (DUF1295)"/>
    <property type="match status" value="1"/>
</dbReference>
<evidence type="ECO:0000313" key="3">
    <source>
        <dbReference type="Proteomes" id="UP000193719"/>
    </source>
</evidence>
<keyword evidence="1" id="KW-1133">Transmembrane helix</keyword>
<feature type="transmembrane region" description="Helical" evidence="1">
    <location>
        <begin position="35"/>
        <end position="57"/>
    </location>
</feature>
<name>A0A1Y1VKV6_9FUNG</name>
<dbReference type="OrthoDB" id="201504at2759"/>
<keyword evidence="1" id="KW-0472">Membrane</keyword>
<keyword evidence="1" id="KW-0812">Transmembrane</keyword>
<sequence>MNKRFLGLILLLIVYILASLLGIGLFILFKNIFSVLINILICDVIATVFVWICGLILKTASTYDPYWSVQTIIIYIPLLFYYQNWNWFTIIPVIVIGLYSIRLTTNFAIGFHDLTYVDWRYKLIKEKTKKFYQLVNLLGICMFPTLVVYGASVPLFIYASLNSFSYLDIIGSIIILGGTILELIADRQMKKFIKTRKSRDEVINVGLWKYSRHPNYLGEISIWFGVALILIINNFSYWYCIVGAIINLLMFLIISIPLEEYHMKSYKPLMIDYIKSTSLYINLLLVFI</sequence>
<reference evidence="2 3" key="2">
    <citation type="submission" date="2016-08" db="EMBL/GenBank/DDBJ databases">
        <title>Pervasive Adenine N6-methylation of Active Genes in Fungi.</title>
        <authorList>
            <consortium name="DOE Joint Genome Institute"/>
            <person name="Mondo S.J."/>
            <person name="Dannebaum R.O."/>
            <person name="Kuo R.C."/>
            <person name="Labutti K."/>
            <person name="Haridas S."/>
            <person name="Kuo A."/>
            <person name="Salamov A."/>
            <person name="Ahrendt S.R."/>
            <person name="Lipzen A."/>
            <person name="Sullivan W."/>
            <person name="Andreopoulos W.B."/>
            <person name="Clum A."/>
            <person name="Lindquist E."/>
            <person name="Daum C."/>
            <person name="Ramamoorthy G.K."/>
            <person name="Gryganskyi A."/>
            <person name="Culley D."/>
            <person name="Magnuson J.K."/>
            <person name="James T.Y."/>
            <person name="O'Malley M.A."/>
            <person name="Stajich J.E."/>
            <person name="Spatafora J.W."/>
            <person name="Visel A."/>
            <person name="Grigoriev I.V."/>
        </authorList>
    </citation>
    <scope>NUCLEOTIDE SEQUENCE [LARGE SCALE GENOMIC DNA]</scope>
    <source>
        <strain evidence="3">finn</strain>
    </source>
</reference>
<gene>
    <name evidence="2" type="ORF">BCR36DRAFT_402016</name>
</gene>
<feature type="transmembrane region" description="Helical" evidence="1">
    <location>
        <begin position="238"/>
        <end position="258"/>
    </location>
</feature>
<evidence type="ECO:0000256" key="1">
    <source>
        <dbReference type="SAM" id="Phobius"/>
    </source>
</evidence>
<dbReference type="AlphaFoldDB" id="A0A1Y1VKV6"/>
<dbReference type="Gene3D" id="1.20.120.1630">
    <property type="match status" value="1"/>
</dbReference>
<feature type="transmembrane region" description="Helical" evidence="1">
    <location>
        <begin position="216"/>
        <end position="232"/>
    </location>
</feature>
<evidence type="ECO:0000313" key="2">
    <source>
        <dbReference type="EMBL" id="ORX58516.1"/>
    </source>
</evidence>
<dbReference type="PANTHER" id="PTHR32251">
    <property type="entry name" value="3-OXO-5-ALPHA-STEROID 4-DEHYDROGENASE"/>
    <property type="match status" value="1"/>
</dbReference>
<proteinExistence type="predicted"/>
<comment type="caution">
    <text evidence="2">The sequence shown here is derived from an EMBL/GenBank/DDBJ whole genome shotgun (WGS) entry which is preliminary data.</text>
</comment>
<feature type="transmembrane region" description="Helical" evidence="1">
    <location>
        <begin position="131"/>
        <end position="158"/>
    </location>
</feature>
<dbReference type="Proteomes" id="UP000193719">
    <property type="component" value="Unassembled WGS sequence"/>
</dbReference>
<dbReference type="InterPro" id="IPR010721">
    <property type="entry name" value="UstE-like"/>
</dbReference>
<reference evidence="2 3" key="1">
    <citation type="submission" date="2016-08" db="EMBL/GenBank/DDBJ databases">
        <title>Genomes of anaerobic fungi encode conserved fungal cellulosomes for biomass hydrolysis.</title>
        <authorList>
            <consortium name="DOE Joint Genome Institute"/>
            <person name="Haitjema C.H."/>
            <person name="Gilmore S.P."/>
            <person name="Henske J.K."/>
            <person name="Solomon K.V."/>
            <person name="De Groot R."/>
            <person name="Kuo A."/>
            <person name="Mondo S.J."/>
            <person name="Salamov A.A."/>
            <person name="Labutti K."/>
            <person name="Zhao Z."/>
            <person name="Chiniquy J."/>
            <person name="Barry K."/>
            <person name="Brewer H.M."/>
            <person name="Purvine S.O."/>
            <person name="Wright A.T."/>
            <person name="Boxma B."/>
            <person name="Van Alen T."/>
            <person name="Hackstein J.H."/>
            <person name="Baker S.E."/>
            <person name="Grigoriev I.V."/>
            <person name="O'Malley M.A."/>
        </authorList>
    </citation>
    <scope>NUCLEOTIDE SEQUENCE [LARGE SCALE GENOMIC DNA]</scope>
    <source>
        <strain evidence="3">finn</strain>
    </source>
</reference>
<feature type="transmembrane region" description="Helical" evidence="1">
    <location>
        <begin position="164"/>
        <end position="185"/>
    </location>
</feature>
<dbReference type="GO" id="GO:0016020">
    <property type="term" value="C:membrane"/>
    <property type="evidence" value="ECO:0007669"/>
    <property type="project" value="TreeGrafter"/>
</dbReference>
<dbReference type="EMBL" id="MCFH01000004">
    <property type="protein sequence ID" value="ORX58516.1"/>
    <property type="molecule type" value="Genomic_DNA"/>
</dbReference>
<feature type="transmembrane region" description="Helical" evidence="1">
    <location>
        <begin position="88"/>
        <end position="111"/>
    </location>
</feature>
<protein>
    <submittedName>
        <fullName evidence="2">DUF1295-domain-containing protein</fullName>
    </submittedName>
</protein>
<keyword evidence="3" id="KW-1185">Reference proteome</keyword>